<evidence type="ECO:0000256" key="13">
    <source>
        <dbReference type="PIRSR" id="PIRSR604385-2"/>
    </source>
</evidence>
<comment type="function">
    <text evidence="8">Acts on ADP-mannose and ADP-glucose as well as ADP-ribose. Prevents glycogen biosynthesis. The reaction catalyzed by this enzyme is a limiting step of the gluconeogenic process.</text>
</comment>
<gene>
    <name evidence="16" type="ORF">CWE22_00220</name>
</gene>
<accession>A0A7Z6ZSX2</accession>
<evidence type="ECO:0000256" key="2">
    <source>
        <dbReference type="ARBA" id="ARBA00007482"/>
    </source>
</evidence>
<dbReference type="PANTHER" id="PTHR11839">
    <property type="entry name" value="UDP/ADP-SUGAR PYROPHOSPHATASE"/>
    <property type="match status" value="1"/>
</dbReference>
<evidence type="ECO:0000256" key="8">
    <source>
        <dbReference type="ARBA" id="ARBA00025164"/>
    </source>
</evidence>
<dbReference type="PROSITE" id="PS51462">
    <property type="entry name" value="NUDIX"/>
    <property type="match status" value="1"/>
</dbReference>
<evidence type="ECO:0000256" key="1">
    <source>
        <dbReference type="ARBA" id="ARBA00001946"/>
    </source>
</evidence>
<evidence type="ECO:0000256" key="3">
    <source>
        <dbReference type="ARBA" id="ARBA00012453"/>
    </source>
</evidence>
<feature type="domain" description="Nudix hydrolase" evidence="15">
    <location>
        <begin position="79"/>
        <end position="222"/>
    </location>
</feature>
<sequence length="242" mass="27901">MWLEARYLQLEIVRDALKRVFKTINNDGKFTVQKFNRDDVDIITREPIREGFLSLYRYRLRHRLFAGGWSPEFEREIMDRGHAVVVIPYDPERDCYVLLEQFRIGALDEADHYGASPWLLEFVAGMVDKPEETPEAVAARELDEEAGLIASHFYYALTYLSSPGGCTEKITIFVATVDSSQASKHGGLVTENEDIRVHVLPRAEVDELLAHGKINNAASVIGLQWMQLHRQRLLQWWQQNKV</sequence>
<dbReference type="GO" id="GO:0005829">
    <property type="term" value="C:cytosol"/>
    <property type="evidence" value="ECO:0007669"/>
    <property type="project" value="TreeGrafter"/>
</dbReference>
<organism evidence="16 17">
    <name type="scientific">Pseudidiomarina aestuarii</name>
    <dbReference type="NCBI Taxonomy" id="624146"/>
    <lineage>
        <taxon>Bacteria</taxon>
        <taxon>Pseudomonadati</taxon>
        <taxon>Pseudomonadota</taxon>
        <taxon>Gammaproteobacteria</taxon>
        <taxon>Alteromonadales</taxon>
        <taxon>Idiomarinaceae</taxon>
        <taxon>Pseudidiomarina</taxon>
    </lineage>
</organism>
<feature type="binding site" evidence="13">
    <location>
        <position position="141"/>
    </location>
    <ligand>
        <name>Mg(2+)</name>
        <dbReference type="ChEBI" id="CHEBI:18420"/>
        <label>1</label>
    </ligand>
</feature>
<evidence type="ECO:0000256" key="14">
    <source>
        <dbReference type="PIRSR" id="PIRSR604385-3"/>
    </source>
</evidence>
<evidence type="ECO:0000256" key="12">
    <source>
        <dbReference type="ARBA" id="ARBA00049546"/>
    </source>
</evidence>
<protein>
    <recommendedName>
        <fullName evidence="4">ADP-ribose pyrophosphatase</fullName>
        <ecNumber evidence="3">3.6.1.13</ecNumber>
    </recommendedName>
    <alternativeName>
        <fullName evidence="9">ADP-ribose diphosphatase</fullName>
    </alternativeName>
    <alternativeName>
        <fullName evidence="11">ADP-ribose phosphohydrolase</fullName>
    </alternativeName>
    <alternativeName>
        <fullName evidence="10">Adenosine diphosphoribose pyrophosphatase</fullName>
    </alternativeName>
</protein>
<comment type="similarity">
    <text evidence="2">Belongs to the Nudix hydrolase family. NudF subfamily.</text>
</comment>
<dbReference type="NCBIfam" id="TIGR00052">
    <property type="entry name" value="nudix-type nucleoside diphosphatase, YffH/AdpP family"/>
    <property type="match status" value="1"/>
</dbReference>
<evidence type="ECO:0000256" key="5">
    <source>
        <dbReference type="ARBA" id="ARBA00022723"/>
    </source>
</evidence>
<comment type="catalytic activity">
    <reaction evidence="12">
        <text>ADP-D-ribose + H2O = D-ribose 5-phosphate + AMP + 2 H(+)</text>
        <dbReference type="Rhea" id="RHEA:10412"/>
        <dbReference type="ChEBI" id="CHEBI:15377"/>
        <dbReference type="ChEBI" id="CHEBI:15378"/>
        <dbReference type="ChEBI" id="CHEBI:57967"/>
        <dbReference type="ChEBI" id="CHEBI:78346"/>
        <dbReference type="ChEBI" id="CHEBI:456215"/>
        <dbReference type="EC" id="3.6.1.13"/>
    </reaction>
</comment>
<dbReference type="InterPro" id="IPR000086">
    <property type="entry name" value="NUDIX_hydrolase_dom"/>
</dbReference>
<dbReference type="GO" id="GO:0046872">
    <property type="term" value="F:metal ion binding"/>
    <property type="evidence" value="ECO:0007669"/>
    <property type="project" value="UniProtKB-KW"/>
</dbReference>
<feature type="short sequence motif" description="Nudix box" evidence="14">
    <location>
        <begin position="125"/>
        <end position="148"/>
    </location>
</feature>
<evidence type="ECO:0000313" key="17">
    <source>
        <dbReference type="Proteomes" id="UP000287766"/>
    </source>
</evidence>
<dbReference type="Gene3D" id="3.90.79.10">
    <property type="entry name" value="Nucleoside Triphosphate Pyrophosphohydrolase"/>
    <property type="match status" value="1"/>
</dbReference>
<dbReference type="GO" id="GO:0019144">
    <property type="term" value="F:ADP-sugar diphosphatase activity"/>
    <property type="evidence" value="ECO:0007669"/>
    <property type="project" value="TreeGrafter"/>
</dbReference>
<keyword evidence="7 13" id="KW-0460">Magnesium</keyword>
<evidence type="ECO:0000256" key="6">
    <source>
        <dbReference type="ARBA" id="ARBA00022801"/>
    </source>
</evidence>
<dbReference type="CDD" id="cd24155">
    <property type="entry name" value="NUDIX_ADPRase"/>
    <property type="match status" value="1"/>
</dbReference>
<dbReference type="GO" id="GO:0047631">
    <property type="term" value="F:ADP-ribose diphosphatase activity"/>
    <property type="evidence" value="ECO:0007669"/>
    <property type="project" value="UniProtKB-EC"/>
</dbReference>
<dbReference type="GO" id="GO:0006753">
    <property type="term" value="P:nucleoside phosphate metabolic process"/>
    <property type="evidence" value="ECO:0007669"/>
    <property type="project" value="TreeGrafter"/>
</dbReference>
<dbReference type="PANTHER" id="PTHR11839:SF5">
    <property type="entry name" value="ADP-RIBOSE PYROPHOSPHATASE"/>
    <property type="match status" value="1"/>
</dbReference>
<evidence type="ECO:0000256" key="11">
    <source>
        <dbReference type="ARBA" id="ARBA00033056"/>
    </source>
</evidence>
<evidence type="ECO:0000259" key="15">
    <source>
        <dbReference type="PROSITE" id="PS51462"/>
    </source>
</evidence>
<evidence type="ECO:0000256" key="4">
    <source>
        <dbReference type="ARBA" id="ARBA00013297"/>
    </source>
</evidence>
<comment type="caution">
    <text evidence="16">The sequence shown here is derived from an EMBL/GenBank/DDBJ whole genome shotgun (WGS) entry which is preliminary data.</text>
</comment>
<dbReference type="EMBL" id="PIPR01000001">
    <property type="protein sequence ID" value="RUO40676.1"/>
    <property type="molecule type" value="Genomic_DNA"/>
</dbReference>
<feature type="binding site" evidence="13">
    <location>
        <position position="124"/>
    </location>
    <ligand>
        <name>Mg(2+)</name>
        <dbReference type="ChEBI" id="CHEBI:18420"/>
        <label>1</label>
    </ligand>
</feature>
<proteinExistence type="inferred from homology"/>
<comment type="cofactor">
    <cofactor evidence="1 13">
        <name>Mg(2+)</name>
        <dbReference type="ChEBI" id="CHEBI:18420"/>
    </cofactor>
</comment>
<keyword evidence="6" id="KW-0378">Hydrolase</keyword>
<evidence type="ECO:0000256" key="9">
    <source>
        <dbReference type="ARBA" id="ARBA00030162"/>
    </source>
</evidence>
<evidence type="ECO:0000256" key="7">
    <source>
        <dbReference type="ARBA" id="ARBA00022842"/>
    </source>
</evidence>
<keyword evidence="17" id="KW-1185">Reference proteome</keyword>
<name>A0A7Z6ZSX2_9GAMM</name>
<dbReference type="AlphaFoldDB" id="A0A7Z6ZSX2"/>
<evidence type="ECO:0000256" key="10">
    <source>
        <dbReference type="ARBA" id="ARBA00030308"/>
    </source>
</evidence>
<feature type="binding site" evidence="13">
    <location>
        <position position="193"/>
    </location>
    <ligand>
        <name>Mg(2+)</name>
        <dbReference type="ChEBI" id="CHEBI:18420"/>
        <label>1</label>
    </ligand>
</feature>
<dbReference type="InterPro" id="IPR015797">
    <property type="entry name" value="NUDIX_hydrolase-like_dom_sf"/>
</dbReference>
<reference evidence="17" key="1">
    <citation type="journal article" date="2018" name="Front. Microbiol.">
        <title>Genome-Based Analysis Reveals the Taxonomy and Diversity of the Family Idiomarinaceae.</title>
        <authorList>
            <person name="Liu Y."/>
            <person name="Lai Q."/>
            <person name="Shao Z."/>
        </authorList>
    </citation>
    <scope>NUCLEOTIDE SEQUENCE [LARGE SCALE GENOMIC DNA]</scope>
    <source>
        <strain evidence="17">KYW314</strain>
    </source>
</reference>
<evidence type="ECO:0000313" key="16">
    <source>
        <dbReference type="EMBL" id="RUO40676.1"/>
    </source>
</evidence>
<dbReference type="GO" id="GO:0019693">
    <property type="term" value="P:ribose phosphate metabolic process"/>
    <property type="evidence" value="ECO:0007669"/>
    <property type="project" value="TreeGrafter"/>
</dbReference>
<dbReference type="Pfam" id="PF00293">
    <property type="entry name" value="NUDIX"/>
    <property type="match status" value="1"/>
</dbReference>
<dbReference type="Proteomes" id="UP000287766">
    <property type="component" value="Unassembled WGS sequence"/>
</dbReference>
<feature type="binding site" evidence="13">
    <location>
        <position position="145"/>
    </location>
    <ligand>
        <name>Mg(2+)</name>
        <dbReference type="ChEBI" id="CHEBI:18420"/>
        <label>1</label>
    </ligand>
</feature>
<dbReference type="EC" id="3.6.1.13" evidence="3"/>
<dbReference type="InterPro" id="IPR004385">
    <property type="entry name" value="NDP_pyrophosphatase"/>
</dbReference>
<dbReference type="SUPFAM" id="SSF55811">
    <property type="entry name" value="Nudix"/>
    <property type="match status" value="1"/>
</dbReference>
<keyword evidence="5 13" id="KW-0479">Metal-binding</keyword>